<dbReference type="PIRSF" id="PIRSF033490">
    <property type="entry name" value="MazF"/>
    <property type="match status" value="1"/>
</dbReference>
<keyword evidence="3" id="KW-1185">Reference proteome</keyword>
<reference evidence="2 3" key="1">
    <citation type="submission" date="2016-03" db="EMBL/GenBank/DDBJ databases">
        <title>Complete genome sequence of a novel chlorpyrifos degrading bacterium, Cupriavidus nantongensis sp. X1.</title>
        <authorList>
            <person name="Fang L."/>
        </authorList>
    </citation>
    <scope>NUCLEOTIDE SEQUENCE [LARGE SCALE GENOMIC DNA]</scope>
    <source>
        <strain evidence="2 3">X1</strain>
    </source>
</reference>
<dbReference type="SUPFAM" id="SSF50118">
    <property type="entry name" value="Cell growth inhibitor/plasmid maintenance toxic component"/>
    <property type="match status" value="1"/>
</dbReference>
<dbReference type="EMBL" id="CP014845">
    <property type="protein sequence ID" value="AMR81022.1"/>
    <property type="molecule type" value="Genomic_DNA"/>
</dbReference>
<dbReference type="Proteomes" id="UP000075238">
    <property type="component" value="Chromosome 2"/>
</dbReference>
<dbReference type="GO" id="GO:0016787">
    <property type="term" value="F:hydrolase activity"/>
    <property type="evidence" value="ECO:0007669"/>
    <property type="project" value="UniProtKB-KW"/>
</dbReference>
<accession>A0A142JSG0</accession>
<dbReference type="InterPro" id="IPR003477">
    <property type="entry name" value="PemK-like"/>
</dbReference>
<dbReference type="InterPro" id="IPR011067">
    <property type="entry name" value="Plasmid_toxin/cell-grow_inhib"/>
</dbReference>
<keyword evidence="1" id="KW-0540">Nuclease</keyword>
<proteinExistence type="inferred from homology"/>
<dbReference type="GO" id="GO:0004521">
    <property type="term" value="F:RNA endonuclease activity"/>
    <property type="evidence" value="ECO:0007669"/>
    <property type="project" value="TreeGrafter"/>
</dbReference>
<dbReference type="STRING" id="1796606.A2G96_24735"/>
<dbReference type="GO" id="GO:0006402">
    <property type="term" value="P:mRNA catabolic process"/>
    <property type="evidence" value="ECO:0007669"/>
    <property type="project" value="TreeGrafter"/>
</dbReference>
<dbReference type="Pfam" id="PF02452">
    <property type="entry name" value="PemK_toxin"/>
    <property type="match status" value="1"/>
</dbReference>
<organism evidence="2 3">
    <name type="scientific">Cupriavidus nantongensis</name>
    <dbReference type="NCBI Taxonomy" id="1796606"/>
    <lineage>
        <taxon>Bacteria</taxon>
        <taxon>Pseudomonadati</taxon>
        <taxon>Pseudomonadota</taxon>
        <taxon>Betaproteobacteria</taxon>
        <taxon>Burkholderiales</taxon>
        <taxon>Burkholderiaceae</taxon>
        <taxon>Cupriavidus</taxon>
    </lineage>
</organism>
<keyword evidence="1" id="KW-0378">Hydrolase</keyword>
<dbReference type="KEGG" id="cnan:A2G96_24735"/>
<dbReference type="GO" id="GO:0003677">
    <property type="term" value="F:DNA binding"/>
    <property type="evidence" value="ECO:0007669"/>
    <property type="project" value="InterPro"/>
</dbReference>
<dbReference type="GO" id="GO:0016075">
    <property type="term" value="P:rRNA catabolic process"/>
    <property type="evidence" value="ECO:0007669"/>
    <property type="project" value="TreeGrafter"/>
</dbReference>
<sequence>MLKLRRGQVWEVDFNPQTHREEPAKRNRPALVLQTDLLNDAGHPTTIVVPGTSQIEPEDCFPLRVALGRLPGLAHETDLLIDQVRAISNRRFMGSRPVATLAPNHLRKVEEAMRLLLRL</sequence>
<protein>
    <recommendedName>
        <fullName evidence="1">mRNA interferase</fullName>
        <ecNumber evidence="1">3.1.-.-</ecNumber>
    </recommendedName>
</protein>
<dbReference type="EC" id="3.1.-.-" evidence="1"/>
<gene>
    <name evidence="2" type="ORF">A2G96_24735</name>
</gene>
<keyword evidence="1" id="KW-0255">Endonuclease</keyword>
<evidence type="ECO:0000313" key="3">
    <source>
        <dbReference type="Proteomes" id="UP000075238"/>
    </source>
</evidence>
<comment type="similarity">
    <text evidence="1">Belongs to the PemK/MazF family.</text>
</comment>
<evidence type="ECO:0000313" key="2">
    <source>
        <dbReference type="EMBL" id="AMR81022.1"/>
    </source>
</evidence>
<comment type="function">
    <text evidence="1">Toxic component of a type II toxin-antitoxin (TA) system.</text>
</comment>
<dbReference type="AlphaFoldDB" id="A0A142JSG0"/>
<dbReference type="RefSeq" id="WP_062802839.1">
    <property type="nucleotide sequence ID" value="NZ_CP014845.1"/>
</dbReference>
<name>A0A142JSG0_9BURK</name>
<evidence type="ECO:0000256" key="1">
    <source>
        <dbReference type="PIRNR" id="PIRNR033490"/>
    </source>
</evidence>
<dbReference type="PANTHER" id="PTHR33988">
    <property type="entry name" value="ENDORIBONUCLEASE MAZF-RELATED"/>
    <property type="match status" value="1"/>
</dbReference>
<dbReference type="OrthoDB" id="6064990at2"/>
<dbReference type="Gene3D" id="2.30.30.110">
    <property type="match status" value="1"/>
</dbReference>